<feature type="transmembrane region" description="Helical" evidence="1">
    <location>
        <begin position="48"/>
        <end position="67"/>
    </location>
</feature>
<proteinExistence type="predicted"/>
<accession>A0ABN0RLB9</accession>
<comment type="caution">
    <text evidence="2">The sequence shown here is derived from an EMBL/GenBank/DDBJ whole genome shotgun (WGS) entry which is preliminary data.</text>
</comment>
<evidence type="ECO:0000313" key="2">
    <source>
        <dbReference type="EMBL" id="EWH12647.1"/>
    </source>
</evidence>
<dbReference type="RefSeq" id="WP_051456111.1">
    <property type="nucleotide sequence ID" value="NZ_ARZX01000019.1"/>
</dbReference>
<evidence type="ECO:0000256" key="1">
    <source>
        <dbReference type="SAM" id="Phobius"/>
    </source>
</evidence>
<feature type="transmembrane region" description="Helical" evidence="1">
    <location>
        <begin position="16"/>
        <end position="36"/>
    </location>
</feature>
<keyword evidence="3" id="KW-1185">Reference proteome</keyword>
<organism evidence="2 3">
    <name type="scientific">Cellulophaga geojensis KL-A</name>
    <dbReference type="NCBI Taxonomy" id="1328323"/>
    <lineage>
        <taxon>Bacteria</taxon>
        <taxon>Pseudomonadati</taxon>
        <taxon>Bacteroidota</taxon>
        <taxon>Flavobacteriia</taxon>
        <taxon>Flavobacteriales</taxon>
        <taxon>Flavobacteriaceae</taxon>
        <taxon>Cellulophaga</taxon>
    </lineage>
</organism>
<protein>
    <submittedName>
        <fullName evidence="2">Uncharacterized protein</fullName>
    </submittedName>
</protein>
<reference evidence="2 3" key="1">
    <citation type="journal article" date="2014" name="Genome Announc.">
        <title>Draft Genome Sequence of the Carrageenan-Degrading Bacterium Cellulophaga sp. Strain KL-A, Isolated from Decaying Marine Algae.</title>
        <authorList>
            <person name="Shan D."/>
            <person name="Ying J."/>
            <person name="Li X."/>
            <person name="Gao Z."/>
            <person name="Wei G."/>
            <person name="Shao Z."/>
        </authorList>
    </citation>
    <scope>NUCLEOTIDE SEQUENCE [LARGE SCALE GENOMIC DNA]</scope>
    <source>
        <strain evidence="2 3">KL-A</strain>
    </source>
</reference>
<sequence length="85" mass="9637">MLERLLLKHLTKKGKIGYFVGVVVLFALLAVYLFGIADYSMDRGRNPFFIGMIILNLSWAGVSYALWKKPKEEEGAATKEEVLEK</sequence>
<evidence type="ECO:0000313" key="3">
    <source>
        <dbReference type="Proteomes" id="UP000019275"/>
    </source>
</evidence>
<gene>
    <name evidence="2" type="ORF">KLA_13569</name>
</gene>
<dbReference type="EMBL" id="ARZX01000019">
    <property type="protein sequence ID" value="EWH12647.1"/>
    <property type="molecule type" value="Genomic_DNA"/>
</dbReference>
<dbReference type="Proteomes" id="UP000019275">
    <property type="component" value="Unassembled WGS sequence"/>
</dbReference>
<keyword evidence="1" id="KW-0812">Transmembrane</keyword>
<keyword evidence="1" id="KW-0472">Membrane</keyword>
<keyword evidence="1" id="KW-1133">Transmembrane helix</keyword>
<name>A0ABN0RLB9_9FLAO</name>